<dbReference type="Pfam" id="PF12937">
    <property type="entry name" value="F-box-like"/>
    <property type="match status" value="1"/>
</dbReference>
<dbReference type="InterPro" id="IPR036047">
    <property type="entry name" value="F-box-like_dom_sf"/>
</dbReference>
<keyword evidence="3" id="KW-1185">Reference proteome</keyword>
<proteinExistence type="predicted"/>
<evidence type="ECO:0000313" key="3">
    <source>
        <dbReference type="Proteomes" id="UP000554482"/>
    </source>
</evidence>
<gene>
    <name evidence="2" type="ORF">FRX31_025557</name>
</gene>
<dbReference type="Proteomes" id="UP000554482">
    <property type="component" value="Unassembled WGS sequence"/>
</dbReference>
<dbReference type="AlphaFoldDB" id="A0A7J6VIB6"/>
<comment type="caution">
    <text evidence="2">The sequence shown here is derived from an EMBL/GenBank/DDBJ whole genome shotgun (WGS) entry which is preliminary data.</text>
</comment>
<dbReference type="PANTHER" id="PTHR31672">
    <property type="entry name" value="BNACNNG10540D PROTEIN"/>
    <property type="match status" value="1"/>
</dbReference>
<reference evidence="2 3" key="1">
    <citation type="submission" date="2020-06" db="EMBL/GenBank/DDBJ databases">
        <title>Transcriptomic and genomic resources for Thalictrum thalictroides and T. hernandezii: Facilitating candidate gene discovery in an emerging model plant lineage.</title>
        <authorList>
            <person name="Arias T."/>
            <person name="Riano-Pachon D.M."/>
            <person name="Di Stilio V.S."/>
        </authorList>
    </citation>
    <scope>NUCLEOTIDE SEQUENCE [LARGE SCALE GENOMIC DNA]</scope>
    <source>
        <strain evidence="3">cv. WT478/WT964</strain>
        <tissue evidence="2">Leaves</tissue>
    </source>
</reference>
<feature type="domain" description="F-box" evidence="1">
    <location>
        <begin position="20"/>
        <end position="66"/>
    </location>
</feature>
<dbReference type="InterPro" id="IPR013187">
    <property type="entry name" value="F-box-assoc_dom_typ3"/>
</dbReference>
<evidence type="ECO:0000259" key="1">
    <source>
        <dbReference type="PROSITE" id="PS50181"/>
    </source>
</evidence>
<dbReference type="SMART" id="SM00256">
    <property type="entry name" value="FBOX"/>
    <property type="match status" value="1"/>
</dbReference>
<dbReference type="PROSITE" id="PS50181">
    <property type="entry name" value="FBOX"/>
    <property type="match status" value="1"/>
</dbReference>
<dbReference type="PANTHER" id="PTHR31672:SF13">
    <property type="entry name" value="F-BOX PROTEIN CPR30-LIKE"/>
    <property type="match status" value="1"/>
</dbReference>
<dbReference type="OrthoDB" id="591557at2759"/>
<evidence type="ECO:0000313" key="2">
    <source>
        <dbReference type="EMBL" id="KAF5184856.1"/>
    </source>
</evidence>
<dbReference type="NCBIfam" id="TIGR01640">
    <property type="entry name" value="F_box_assoc_1"/>
    <property type="match status" value="1"/>
</dbReference>
<accession>A0A7J6VIB6</accession>
<dbReference type="Gene3D" id="1.20.1280.50">
    <property type="match status" value="1"/>
</dbReference>
<dbReference type="SUPFAM" id="SSF81383">
    <property type="entry name" value="F-box domain"/>
    <property type="match status" value="1"/>
</dbReference>
<dbReference type="EMBL" id="JABWDY010031504">
    <property type="protein sequence ID" value="KAF5184856.1"/>
    <property type="molecule type" value="Genomic_DNA"/>
</dbReference>
<protein>
    <submittedName>
        <fullName evidence="2">Galactose oxidase</fullName>
    </submittedName>
</protein>
<sequence length="406" mass="46625">MRRTKLGFRRRDGEERKKVVIVMEKLPQELIIDILSRLPTLSLLQSTRVCRSWHQIITTDPIFTTLRYNRSPISTDALFLTNSKRLYFNQLIKPHSSPNIDLSSFLHGINTERFDLKVIGVCNGLICFATFPKVIPRARGRTNNFYRVNSFHIINPISKEKLQLPKFPKSLKIGSTSKIESMIYEFGFDKRNQVFKLVFFVFGLNENVKKLLLFTLEGVASRWRSVSGNVVPCMMRYAFSNASSIYVDGCLHWITRNTMPNSTDRTLVIMSFNLSDEAFGVIQTPELVVVDHHSVHELAVLDNSLCWVDSESNNHINIWIKKGDESWTRSFCLQKSIVAPPSFGPVTPIKFEQNGRLFLKNRKCVACYDVQDNTATFFDVNYGDPQRDSYPDVFPFVGSFISINSH</sequence>
<dbReference type="InterPro" id="IPR001810">
    <property type="entry name" value="F-box_dom"/>
</dbReference>
<organism evidence="2 3">
    <name type="scientific">Thalictrum thalictroides</name>
    <name type="common">Rue-anemone</name>
    <name type="synonym">Anemone thalictroides</name>
    <dbReference type="NCBI Taxonomy" id="46969"/>
    <lineage>
        <taxon>Eukaryota</taxon>
        <taxon>Viridiplantae</taxon>
        <taxon>Streptophyta</taxon>
        <taxon>Embryophyta</taxon>
        <taxon>Tracheophyta</taxon>
        <taxon>Spermatophyta</taxon>
        <taxon>Magnoliopsida</taxon>
        <taxon>Ranunculales</taxon>
        <taxon>Ranunculaceae</taxon>
        <taxon>Thalictroideae</taxon>
        <taxon>Thalictrum</taxon>
    </lineage>
</organism>
<dbReference type="InterPro" id="IPR050796">
    <property type="entry name" value="SCF_F-box_component"/>
</dbReference>
<dbReference type="InterPro" id="IPR017451">
    <property type="entry name" value="F-box-assoc_interact_dom"/>
</dbReference>
<name>A0A7J6VIB6_THATH</name>
<dbReference type="Pfam" id="PF08268">
    <property type="entry name" value="FBA_3"/>
    <property type="match status" value="1"/>
</dbReference>